<evidence type="ECO:0000313" key="6">
    <source>
        <dbReference type="Proteomes" id="UP000001819"/>
    </source>
</evidence>
<evidence type="ECO:0000256" key="4">
    <source>
        <dbReference type="ARBA" id="ARBA00022553"/>
    </source>
</evidence>
<dbReference type="Pfam" id="PF10248">
    <property type="entry name" value="Mlf1IP"/>
    <property type="match status" value="1"/>
</dbReference>
<feature type="compositionally biased region" description="Basic residues" evidence="5">
    <location>
        <begin position="207"/>
        <end position="218"/>
    </location>
</feature>
<keyword evidence="3" id="KW-0963">Cytoplasm</keyword>
<dbReference type="InParanoid" id="A0A6I8V6W4"/>
<evidence type="ECO:0000313" key="7">
    <source>
        <dbReference type="RefSeq" id="XP_004444548.3"/>
    </source>
</evidence>
<dbReference type="GO" id="GO:0005737">
    <property type="term" value="C:cytoplasm"/>
    <property type="evidence" value="ECO:0007669"/>
    <property type="project" value="UniProtKB-SubCell"/>
</dbReference>
<sequence length="396" mass="43244">MSKQSKSKKNSRKKRLNPASEDEEMAKDNHMNMNHTMNAMGMQMRSMNRLMNTFMPDPFMQGSPFDPGFQQGGPHQMAAMPAMGMFGMPMMPNFNRLLNADIGANPGASFCQSTVMTMSSGPDGRPQIYQASTSTKTGPGGVRETRKTVQDSRTGVKKMAIGHHIGERAHIIEKEQDMRSGQLEERQEFINLDEEEAEQFDREFTTRAHRGGGPHGRHGGMQAIRAPPPAASTSTLTIEPVEDDDDDDDCVIQEQQPQGRSSAGRQLPTLPAPSTAPHGSRNATAAATTTTTESSSPTVHDPSNNNYVSIGNSRRAYMRNGQHLATPRRPLRTPASSPLATISSGSHSIAATPSKHPHPYAAHPRRQQRPMKNSHHHHTENGGESSSAKSGKRAKK</sequence>
<feature type="compositionally biased region" description="Polar residues" evidence="5">
    <location>
        <begin position="253"/>
        <end position="264"/>
    </location>
</feature>
<accession>A0A6I8V6W4</accession>
<comment type="similarity">
    <text evidence="2">Belongs to the MLF family.</text>
</comment>
<dbReference type="Proteomes" id="UP000001819">
    <property type="component" value="Chromosome 3"/>
</dbReference>
<keyword evidence="6" id="KW-1185">Reference proteome</keyword>
<proteinExistence type="inferred from homology"/>
<organism evidence="6 7">
    <name type="scientific">Drosophila pseudoobscura pseudoobscura</name>
    <name type="common">Fruit fly</name>
    <dbReference type="NCBI Taxonomy" id="46245"/>
    <lineage>
        <taxon>Eukaryota</taxon>
        <taxon>Metazoa</taxon>
        <taxon>Ecdysozoa</taxon>
        <taxon>Arthropoda</taxon>
        <taxon>Hexapoda</taxon>
        <taxon>Insecta</taxon>
        <taxon>Pterygota</taxon>
        <taxon>Neoptera</taxon>
        <taxon>Endopterygota</taxon>
        <taxon>Diptera</taxon>
        <taxon>Brachycera</taxon>
        <taxon>Muscomorpha</taxon>
        <taxon>Ephydroidea</taxon>
        <taxon>Drosophilidae</taxon>
        <taxon>Drosophila</taxon>
        <taxon>Sophophora</taxon>
    </lineage>
</organism>
<dbReference type="FunCoup" id="A0A6I8V6W4">
    <property type="interactions" value="38"/>
</dbReference>
<feature type="region of interest" description="Disordered" evidence="5">
    <location>
        <begin position="1"/>
        <end position="28"/>
    </location>
</feature>
<evidence type="ECO:0000256" key="5">
    <source>
        <dbReference type="SAM" id="MobiDB-lite"/>
    </source>
</evidence>
<evidence type="ECO:0000256" key="1">
    <source>
        <dbReference type="ARBA" id="ARBA00004496"/>
    </source>
</evidence>
<evidence type="ECO:0000256" key="3">
    <source>
        <dbReference type="ARBA" id="ARBA00022490"/>
    </source>
</evidence>
<gene>
    <name evidence="7" type="primary">Mlf</name>
</gene>
<protein>
    <submittedName>
        <fullName evidence="7">Myeloid leukemia factor isoform X1</fullName>
    </submittedName>
</protein>
<dbReference type="RefSeq" id="XP_004444548.3">
    <property type="nucleotide sequence ID" value="XM_004444491.3"/>
</dbReference>
<reference evidence="6" key="1">
    <citation type="submission" date="2024-06" db="UniProtKB">
        <authorList>
            <consortium name="RefSeq"/>
        </authorList>
    </citation>
    <scope>NUCLEOTIDE SEQUENCE [LARGE SCALE GENOMIC DNA]</scope>
    <source>
        <strain evidence="6">MV2-25</strain>
    </source>
</reference>
<feature type="region of interest" description="Disordered" evidence="5">
    <location>
        <begin position="132"/>
        <end position="155"/>
    </location>
</feature>
<dbReference type="PANTHER" id="PTHR13105">
    <property type="entry name" value="MYELOID LEUKEMIA FACTOR"/>
    <property type="match status" value="1"/>
</dbReference>
<feature type="compositionally biased region" description="Polar residues" evidence="5">
    <location>
        <begin position="293"/>
        <end position="312"/>
    </location>
</feature>
<dbReference type="AlphaFoldDB" id="A0A6I8V6W4"/>
<name>A0A6I8V6W4_DROPS</name>
<reference evidence="7" key="2">
    <citation type="submission" date="2025-08" db="UniProtKB">
        <authorList>
            <consortium name="RefSeq"/>
        </authorList>
    </citation>
    <scope>IDENTIFICATION</scope>
    <source>
        <strain evidence="7">MV-25-SWS-2005</strain>
        <tissue evidence="7">Whole body</tissue>
    </source>
</reference>
<dbReference type="InterPro" id="IPR019376">
    <property type="entry name" value="Myeloid_leukemia_factor"/>
</dbReference>
<feature type="compositionally biased region" description="Polar residues" evidence="5">
    <location>
        <begin position="334"/>
        <end position="351"/>
    </location>
</feature>
<feature type="compositionally biased region" description="Acidic residues" evidence="5">
    <location>
        <begin position="240"/>
        <end position="251"/>
    </location>
</feature>
<comment type="subcellular location">
    <subcellularLocation>
        <location evidence="1">Cytoplasm</location>
    </subcellularLocation>
</comment>
<evidence type="ECO:0000256" key="2">
    <source>
        <dbReference type="ARBA" id="ARBA00008332"/>
    </source>
</evidence>
<keyword evidence="4" id="KW-0597">Phosphoprotein</keyword>
<feature type="compositionally biased region" description="Low complexity" evidence="5">
    <location>
        <begin position="283"/>
        <end position="292"/>
    </location>
</feature>
<feature type="region of interest" description="Disordered" evidence="5">
    <location>
        <begin position="207"/>
        <end position="396"/>
    </location>
</feature>
<feature type="compositionally biased region" description="Basic residues" evidence="5">
    <location>
        <begin position="355"/>
        <end position="378"/>
    </location>
</feature>
<dbReference type="ExpressionAtlas" id="A0A6I8V6W4">
    <property type="expression patterns" value="baseline"/>
</dbReference>
<feature type="compositionally biased region" description="Basic residues" evidence="5">
    <location>
        <begin position="1"/>
        <end position="16"/>
    </location>
</feature>